<dbReference type="SUPFAM" id="SSF53098">
    <property type="entry name" value="Ribonuclease H-like"/>
    <property type="match status" value="1"/>
</dbReference>
<protein>
    <submittedName>
        <fullName evidence="1">Uncharacterized protein</fullName>
    </submittedName>
</protein>
<name>A0A9Q1B6R1_9SAUR</name>
<sequence length="189" mass="20997">MVRSLLQAARGRKIHFTSDLWTGGHHGYLSLTAHWWQPKEVLDTRASQEQLHGDPQGSTPRGYRVVLLQAQSMEDSAKGIHISEVLKTALREWGLGTEGQVNRGFMVTDAGRNMINAVERAGFQRIVCAAHKLHLVVGDAIGLGALKNSWCEGNLETKALLDKCRKIVGHFSRSIKASRMMREKQAEMG</sequence>
<dbReference type="EMBL" id="JAPFRF010000002">
    <property type="protein sequence ID" value="KAJ7341455.1"/>
    <property type="molecule type" value="Genomic_DNA"/>
</dbReference>
<dbReference type="InterPro" id="IPR012337">
    <property type="entry name" value="RNaseH-like_sf"/>
</dbReference>
<accession>A0A9Q1B6R1</accession>
<dbReference type="InterPro" id="IPR052035">
    <property type="entry name" value="ZnF_BED_domain_contain"/>
</dbReference>
<comment type="caution">
    <text evidence="1">The sequence shown here is derived from an EMBL/GenBank/DDBJ whole genome shotgun (WGS) entry which is preliminary data.</text>
</comment>
<dbReference type="OrthoDB" id="9028775at2759"/>
<gene>
    <name evidence="1" type="ORF">JRQ81_005564</name>
</gene>
<proteinExistence type="predicted"/>
<dbReference type="Proteomes" id="UP001142489">
    <property type="component" value="Unassembled WGS sequence"/>
</dbReference>
<reference evidence="1" key="1">
    <citation type="journal article" date="2023" name="DNA Res.">
        <title>Chromosome-level genome assembly of Phrynocephalus forsythii using third-generation DNA sequencing and Hi-C analysis.</title>
        <authorList>
            <person name="Qi Y."/>
            <person name="Zhao W."/>
            <person name="Zhao Y."/>
            <person name="Niu C."/>
            <person name="Cao S."/>
            <person name="Zhang Y."/>
        </authorList>
    </citation>
    <scope>NUCLEOTIDE SEQUENCE</scope>
    <source>
        <tissue evidence="1">Muscle</tissue>
    </source>
</reference>
<dbReference type="PANTHER" id="PTHR46481">
    <property type="entry name" value="ZINC FINGER BED DOMAIN-CONTAINING PROTEIN 4"/>
    <property type="match status" value="1"/>
</dbReference>
<keyword evidence="2" id="KW-1185">Reference proteome</keyword>
<dbReference type="AlphaFoldDB" id="A0A9Q1B6R1"/>
<organism evidence="1 2">
    <name type="scientific">Phrynocephalus forsythii</name>
    <dbReference type="NCBI Taxonomy" id="171643"/>
    <lineage>
        <taxon>Eukaryota</taxon>
        <taxon>Metazoa</taxon>
        <taxon>Chordata</taxon>
        <taxon>Craniata</taxon>
        <taxon>Vertebrata</taxon>
        <taxon>Euteleostomi</taxon>
        <taxon>Lepidosauria</taxon>
        <taxon>Squamata</taxon>
        <taxon>Bifurcata</taxon>
        <taxon>Unidentata</taxon>
        <taxon>Episquamata</taxon>
        <taxon>Toxicofera</taxon>
        <taxon>Iguania</taxon>
        <taxon>Acrodonta</taxon>
        <taxon>Agamidae</taxon>
        <taxon>Agaminae</taxon>
        <taxon>Phrynocephalus</taxon>
    </lineage>
</organism>
<evidence type="ECO:0000313" key="1">
    <source>
        <dbReference type="EMBL" id="KAJ7341455.1"/>
    </source>
</evidence>
<dbReference type="PANTHER" id="PTHR46481:SF4">
    <property type="entry name" value="ZINC FINGER BED DOMAIN-CONTAINING PROTEIN 4"/>
    <property type="match status" value="1"/>
</dbReference>
<evidence type="ECO:0000313" key="2">
    <source>
        <dbReference type="Proteomes" id="UP001142489"/>
    </source>
</evidence>